<organism evidence="9 10">
    <name type="scientific">Senna tora</name>
    <dbReference type="NCBI Taxonomy" id="362788"/>
    <lineage>
        <taxon>Eukaryota</taxon>
        <taxon>Viridiplantae</taxon>
        <taxon>Streptophyta</taxon>
        <taxon>Embryophyta</taxon>
        <taxon>Tracheophyta</taxon>
        <taxon>Spermatophyta</taxon>
        <taxon>Magnoliopsida</taxon>
        <taxon>eudicotyledons</taxon>
        <taxon>Gunneridae</taxon>
        <taxon>Pentapetalae</taxon>
        <taxon>rosids</taxon>
        <taxon>fabids</taxon>
        <taxon>Fabales</taxon>
        <taxon>Fabaceae</taxon>
        <taxon>Caesalpinioideae</taxon>
        <taxon>Cassia clade</taxon>
        <taxon>Senna</taxon>
    </lineage>
</organism>
<evidence type="ECO:0000256" key="4">
    <source>
        <dbReference type="SAM" id="MobiDB-lite"/>
    </source>
</evidence>
<protein>
    <submittedName>
        <fullName evidence="9">Retrovirus-related Pol polyprotein from transposon TNT 1-94</fullName>
    </submittedName>
</protein>
<dbReference type="InterPro" id="IPR013103">
    <property type="entry name" value="RVT_2"/>
</dbReference>
<dbReference type="Pfam" id="PF25597">
    <property type="entry name" value="SH3_retrovirus"/>
    <property type="match status" value="1"/>
</dbReference>
<dbReference type="GO" id="GO:0046872">
    <property type="term" value="F:metal ion binding"/>
    <property type="evidence" value="ECO:0007669"/>
    <property type="project" value="UniProtKB-KW"/>
</dbReference>
<dbReference type="InterPro" id="IPR039537">
    <property type="entry name" value="Retrotran_Ty1/copia-like"/>
</dbReference>
<accession>A0A834XFD6</accession>
<evidence type="ECO:0000259" key="7">
    <source>
        <dbReference type="Pfam" id="PF22936"/>
    </source>
</evidence>
<evidence type="ECO:0000256" key="1">
    <source>
        <dbReference type="ARBA" id="ARBA00022670"/>
    </source>
</evidence>
<dbReference type="Pfam" id="PF13976">
    <property type="entry name" value="gag_pre-integrs"/>
    <property type="match status" value="1"/>
</dbReference>
<feature type="region of interest" description="Disordered" evidence="4">
    <location>
        <begin position="391"/>
        <end position="445"/>
    </location>
</feature>
<dbReference type="AlphaFoldDB" id="A0A834XFD6"/>
<dbReference type="EMBL" id="JAAIUW010000001">
    <property type="protein sequence ID" value="KAF7843277.1"/>
    <property type="molecule type" value="Genomic_DNA"/>
</dbReference>
<feature type="compositionally biased region" description="Polar residues" evidence="4">
    <location>
        <begin position="423"/>
        <end position="432"/>
    </location>
</feature>
<dbReference type="Proteomes" id="UP000634136">
    <property type="component" value="Unassembled WGS sequence"/>
</dbReference>
<evidence type="ECO:0000313" key="9">
    <source>
        <dbReference type="EMBL" id="KAF7843277.1"/>
    </source>
</evidence>
<dbReference type="GO" id="GO:0006508">
    <property type="term" value="P:proteolysis"/>
    <property type="evidence" value="ECO:0007669"/>
    <property type="project" value="UniProtKB-KW"/>
</dbReference>
<dbReference type="GO" id="GO:0008233">
    <property type="term" value="F:peptidase activity"/>
    <property type="evidence" value="ECO:0007669"/>
    <property type="project" value="UniProtKB-KW"/>
</dbReference>
<feature type="domain" description="GAG-pre-integrase" evidence="6">
    <location>
        <begin position="215"/>
        <end position="268"/>
    </location>
</feature>
<evidence type="ECO:0000259" key="5">
    <source>
        <dbReference type="Pfam" id="PF07727"/>
    </source>
</evidence>
<dbReference type="InterPro" id="IPR054722">
    <property type="entry name" value="PolX-like_BBD"/>
</dbReference>
<reference evidence="9" key="1">
    <citation type="submission" date="2020-09" db="EMBL/GenBank/DDBJ databases">
        <title>Genome-Enabled Discovery of Anthraquinone Biosynthesis in Senna tora.</title>
        <authorList>
            <person name="Kang S.-H."/>
            <person name="Pandey R.P."/>
            <person name="Lee C.-M."/>
            <person name="Sim J.-S."/>
            <person name="Jeong J.-T."/>
            <person name="Choi B.-S."/>
            <person name="Jung M."/>
            <person name="Ginzburg D."/>
            <person name="Zhao K."/>
            <person name="Won S.Y."/>
            <person name="Oh T.-J."/>
            <person name="Yu Y."/>
            <person name="Kim N.-H."/>
            <person name="Lee O.R."/>
            <person name="Lee T.-H."/>
            <person name="Bashyal P."/>
            <person name="Kim T.-S."/>
            <person name="Lee W.-H."/>
            <person name="Kawkins C."/>
            <person name="Kim C.-K."/>
            <person name="Kim J.S."/>
            <person name="Ahn B.O."/>
            <person name="Rhee S.Y."/>
            <person name="Sohng J.K."/>
        </authorList>
    </citation>
    <scope>NUCLEOTIDE SEQUENCE</scope>
    <source>
        <tissue evidence="9">Leaf</tissue>
    </source>
</reference>
<dbReference type="PANTHER" id="PTHR42648">
    <property type="entry name" value="TRANSPOSASE, PUTATIVE-RELATED"/>
    <property type="match status" value="1"/>
</dbReference>
<gene>
    <name evidence="9" type="ORF">G2W53_000182</name>
</gene>
<dbReference type="PANTHER" id="PTHR42648:SF28">
    <property type="entry name" value="TRANSPOSON-ENCODED PROTEIN WITH RIBONUCLEASE H-LIKE AND RETROVIRUS ZINC FINGER-LIKE DOMAINS"/>
    <property type="match status" value="1"/>
</dbReference>
<comment type="caution">
    <text evidence="9">The sequence shown here is derived from an EMBL/GenBank/DDBJ whole genome shotgun (WGS) entry which is preliminary data.</text>
</comment>
<dbReference type="InterPro" id="IPR057670">
    <property type="entry name" value="SH3_retrovirus"/>
</dbReference>
<keyword evidence="3" id="KW-0378">Hydrolase</keyword>
<keyword evidence="1" id="KW-0645">Protease</keyword>
<evidence type="ECO:0000259" key="8">
    <source>
        <dbReference type="Pfam" id="PF25597"/>
    </source>
</evidence>
<feature type="domain" description="Retrovirus-related Pol polyprotein from transposon TNT 1-94-like beta-barrel" evidence="7">
    <location>
        <begin position="89"/>
        <end position="169"/>
    </location>
</feature>
<dbReference type="OrthoDB" id="1432996at2759"/>
<keyword evidence="2" id="KW-0479">Metal-binding</keyword>
<evidence type="ECO:0000256" key="3">
    <source>
        <dbReference type="ARBA" id="ARBA00022801"/>
    </source>
</evidence>
<feature type="domain" description="Retroviral polymerase SH3-like" evidence="8">
    <location>
        <begin position="326"/>
        <end position="388"/>
    </location>
</feature>
<dbReference type="InterPro" id="IPR025724">
    <property type="entry name" value="GAG-pre-integrase_dom"/>
</dbReference>
<sequence>MESFNSSGGVSTLSGVEKLVGTNYKRFIIRGLKQEYTPFVTSIQGWAKQPSIEELENLLSNQEALAKQMSKTFILNETHVNYADFNDEWIIDSGCSHHVTGDDSVFLELRQHDGERVIVTADNSTYPVMKEGVVKIGVDRDTDIKLNDVYHVPGLKKNLVSVSQITNSGKYVLFGPNDVKVLDNLKNVDANVVLSGKKKGSLFVMSAGEAYVKKTSQTDSAAIWHARLGHLGYQMLQQISSKKLLDGLPTLKDVRESVICQGCQYGKSHHLPFKNSSNRKLTPFELIHTDLMGPTKTASYSGKEKSPFELIFDTKPNVSYFRVFGSICYVHVPKANRTKLDPKARKCVFVGYDSCRKGWKCMDPETKKFITSRDVVFYEVSSYAAQTSNVENAALDDNNQDDSLLIPEPNASRSDESVVSRMDSPNTGNVEQNTRRSSRERKQPDYLKDYEVQLNHCTVTSCFFAGESNEEEPTCYEDAKDSSLFVKLELETHLLVLLYVDDMIITGSNEAEISHLRNDLSTRFEMKVLGEVGCFLGLEVEKGDKGYFISQKIYAKNLLQRFGMGESRESPTPMELNHKMKNEEGSPLKDARSFRQLVENIHSDLLGLVASF</sequence>
<proteinExistence type="predicted"/>
<dbReference type="Pfam" id="PF22936">
    <property type="entry name" value="Pol_BBD"/>
    <property type="match status" value="1"/>
</dbReference>
<keyword evidence="10" id="KW-1185">Reference proteome</keyword>
<evidence type="ECO:0000259" key="6">
    <source>
        <dbReference type="Pfam" id="PF13976"/>
    </source>
</evidence>
<evidence type="ECO:0000256" key="2">
    <source>
        <dbReference type="ARBA" id="ARBA00022723"/>
    </source>
</evidence>
<name>A0A834XFD6_9FABA</name>
<evidence type="ECO:0000313" key="10">
    <source>
        <dbReference type="Proteomes" id="UP000634136"/>
    </source>
</evidence>
<feature type="domain" description="Reverse transcriptase Ty1/copia-type" evidence="5">
    <location>
        <begin position="479"/>
        <end position="575"/>
    </location>
</feature>
<dbReference type="Pfam" id="PF07727">
    <property type="entry name" value="RVT_2"/>
    <property type="match status" value="1"/>
</dbReference>